<dbReference type="AlphaFoldDB" id="C8W2D3"/>
<dbReference type="HOGENOM" id="CLU_024920_1_4_9"/>
<keyword evidence="4" id="KW-0808">Transferase</keyword>
<protein>
    <submittedName>
        <fullName evidence="4">Undecaprenyl-phosphate galactose phosphotransferase</fullName>
        <ecNumber evidence="4">2.7.8.6</ecNumber>
    </submittedName>
</protein>
<dbReference type="OrthoDB" id="9808602at2"/>
<reference evidence="4 5" key="1">
    <citation type="journal article" date="2009" name="Stand. Genomic Sci.">
        <title>Complete genome sequence of Desulfotomaculum acetoxidans type strain (5575).</title>
        <authorList>
            <person name="Spring S."/>
            <person name="Lapidus A."/>
            <person name="Schroder M."/>
            <person name="Gleim D."/>
            <person name="Sims D."/>
            <person name="Meincke L."/>
            <person name="Glavina Del Rio T."/>
            <person name="Tice H."/>
            <person name="Copeland A."/>
            <person name="Cheng J.F."/>
            <person name="Lucas S."/>
            <person name="Chen F."/>
            <person name="Nolan M."/>
            <person name="Bruce D."/>
            <person name="Goodwin L."/>
            <person name="Pitluck S."/>
            <person name="Ivanova N."/>
            <person name="Mavromatis K."/>
            <person name="Mikhailova N."/>
            <person name="Pati A."/>
            <person name="Chen A."/>
            <person name="Palaniappan K."/>
            <person name="Land M."/>
            <person name="Hauser L."/>
            <person name="Chang Y.J."/>
            <person name="Jeffries C.D."/>
            <person name="Chain P."/>
            <person name="Saunders E."/>
            <person name="Brettin T."/>
            <person name="Detter J.C."/>
            <person name="Goker M."/>
            <person name="Bristow J."/>
            <person name="Eisen J.A."/>
            <person name="Markowitz V."/>
            <person name="Hugenholtz P."/>
            <person name="Kyrpides N.C."/>
            <person name="Klenk H.P."/>
            <person name="Han C."/>
        </authorList>
    </citation>
    <scope>NUCLEOTIDE SEQUENCE [LARGE SCALE GENOMIC DNA]</scope>
    <source>
        <strain evidence="5">ATCC 49208 / DSM 771 / VKM B-1644</strain>
    </source>
</reference>
<dbReference type="Pfam" id="PF02397">
    <property type="entry name" value="Bac_transf"/>
    <property type="match status" value="1"/>
</dbReference>
<dbReference type="RefSeq" id="WP_015758310.1">
    <property type="nucleotide sequence ID" value="NC_013216.1"/>
</dbReference>
<organism evidence="4 5">
    <name type="scientific">Desulfofarcimen acetoxidans (strain ATCC 49208 / DSM 771 / KCTC 5769 / VKM B-1644 / 5575)</name>
    <name type="common">Desulfotomaculum acetoxidans</name>
    <dbReference type="NCBI Taxonomy" id="485916"/>
    <lineage>
        <taxon>Bacteria</taxon>
        <taxon>Bacillati</taxon>
        <taxon>Bacillota</taxon>
        <taxon>Clostridia</taxon>
        <taxon>Eubacteriales</taxon>
        <taxon>Peptococcaceae</taxon>
        <taxon>Desulfofarcimen</taxon>
    </lineage>
</organism>
<dbReference type="Proteomes" id="UP000002217">
    <property type="component" value="Chromosome"/>
</dbReference>
<gene>
    <name evidence="4" type="ordered locus">Dtox_2852</name>
</gene>
<name>C8W2D3_DESAS</name>
<comment type="similarity">
    <text evidence="1">Belongs to the bacterial sugar transferase family.</text>
</comment>
<evidence type="ECO:0000313" key="4">
    <source>
        <dbReference type="EMBL" id="ACV63617.1"/>
    </source>
</evidence>
<evidence type="ECO:0000256" key="1">
    <source>
        <dbReference type="ARBA" id="ARBA00006464"/>
    </source>
</evidence>
<dbReference type="EMBL" id="CP001720">
    <property type="protein sequence ID" value="ACV63617.1"/>
    <property type="molecule type" value="Genomic_DNA"/>
</dbReference>
<dbReference type="STRING" id="485916.Dtox_2852"/>
<dbReference type="KEGG" id="dae:Dtox_2852"/>
<dbReference type="EC" id="2.7.8.6" evidence="4"/>
<dbReference type="PANTHER" id="PTHR30576:SF0">
    <property type="entry name" value="UNDECAPRENYL-PHOSPHATE N-ACETYLGALACTOSAMINYL 1-PHOSPHATE TRANSFERASE-RELATED"/>
    <property type="match status" value="1"/>
</dbReference>
<keyword evidence="2" id="KW-1133">Transmembrane helix</keyword>
<accession>C8W2D3</accession>
<evidence type="ECO:0000313" key="5">
    <source>
        <dbReference type="Proteomes" id="UP000002217"/>
    </source>
</evidence>
<evidence type="ECO:0000256" key="2">
    <source>
        <dbReference type="SAM" id="Phobius"/>
    </source>
</evidence>
<dbReference type="PANTHER" id="PTHR30576">
    <property type="entry name" value="COLANIC BIOSYNTHESIS UDP-GLUCOSE LIPID CARRIER TRANSFERASE"/>
    <property type="match status" value="1"/>
</dbReference>
<keyword evidence="5" id="KW-1185">Reference proteome</keyword>
<feature type="domain" description="Bacterial sugar transferase" evidence="3">
    <location>
        <begin position="11"/>
        <end position="188"/>
    </location>
</feature>
<evidence type="ECO:0000259" key="3">
    <source>
        <dbReference type="Pfam" id="PF02397"/>
    </source>
</evidence>
<proteinExistence type="inferred from homology"/>
<feature type="transmembrane region" description="Helical" evidence="2">
    <location>
        <begin position="12"/>
        <end position="37"/>
    </location>
</feature>
<keyword evidence="2" id="KW-0472">Membrane</keyword>
<keyword evidence="2" id="KW-0812">Transmembrane</keyword>
<sequence>MSIGARNQAIKRIVDLILAILLIIIFSPIFLGMALLIKFTSPGEIVFKQKRLGLHGQVFWMFKFRSMVKNAVNIGSGMFVEENDSRITPVGKLLRKTSLDELPQLFNVLKGEMSLIGPRPAPLHHFAKYDLRQIERLSVRPGITGWAQVNGRVALYWPERIEMDLWYIKNYSLGLDLKILLMTFISVFRRKGTVAKTDRREKDPFMKE</sequence>
<dbReference type="eggNOG" id="COG2148">
    <property type="taxonomic scope" value="Bacteria"/>
</dbReference>
<dbReference type="GO" id="GO:0047360">
    <property type="term" value="F:undecaprenyl-phosphate galactose phosphotransferase activity"/>
    <property type="evidence" value="ECO:0007669"/>
    <property type="project" value="UniProtKB-EC"/>
</dbReference>
<dbReference type="InterPro" id="IPR003362">
    <property type="entry name" value="Bact_transf"/>
</dbReference>